<evidence type="ECO:0000256" key="3">
    <source>
        <dbReference type="ARBA" id="ARBA00022723"/>
    </source>
</evidence>
<keyword evidence="7" id="KW-0501">Molybdenum cofactor biosynthesis</keyword>
<dbReference type="CDD" id="cd02503">
    <property type="entry name" value="MobA"/>
    <property type="match status" value="1"/>
</dbReference>
<proteinExistence type="predicted"/>
<evidence type="ECO:0000256" key="2">
    <source>
        <dbReference type="ARBA" id="ARBA00022679"/>
    </source>
</evidence>
<dbReference type="KEGG" id="fya:KMW28_07635"/>
<protein>
    <submittedName>
        <fullName evidence="9">NTP transferase domain-containing protein</fullName>
    </submittedName>
</protein>
<keyword evidence="10" id="KW-1185">Reference proteome</keyword>
<evidence type="ECO:0000256" key="4">
    <source>
        <dbReference type="ARBA" id="ARBA00022741"/>
    </source>
</evidence>
<keyword evidence="6" id="KW-0342">GTP-binding</keyword>
<sequence length="375" mass="42837">MKKHQKHAKLTRKNIGNFAANEIAIMGTTCGEIKKFAGAVASNLPHRNPAFLDMDHKTDEEELEKSFYGDVHLQVTDKIKFHRLDVKSNYNNFEKRQLFNTSDILIVNGNHYEASEQLLFIDDRKPLIKKIQKVKKPIGIVFPEGQTSIPQEVLDVLPELNDLPKWSIEKEGTIKEVADYIDQYYKKPTLKGLVLVGGKSTRMGKDKSTLKYHDVPQWQYAKNLLIKYCKEVYLSTAHDSNAFEDQKTISDKFIGLGPMGGILSAFQEDPNAAWVVIACDLPLLSEKTLDDLVNQRDTSKYATSFKSPSLDFPEPLICIWEPRSYGKLLEYLSWGYSCPRKVLINSDINLLIPEFEEELTNANTLEEYKKIKSEI</sequence>
<dbReference type="PANTHER" id="PTHR19136:SF81">
    <property type="entry name" value="MOLYBDENUM COFACTOR GUANYLYLTRANSFERASE"/>
    <property type="match status" value="1"/>
</dbReference>
<gene>
    <name evidence="9" type="ORF">KMW28_07635</name>
</gene>
<evidence type="ECO:0000256" key="6">
    <source>
        <dbReference type="ARBA" id="ARBA00023134"/>
    </source>
</evidence>
<reference evidence="9 10" key="1">
    <citation type="submission" date="2021-05" db="EMBL/GenBank/DDBJ databases">
        <title>Comparative genomic studies on the polysaccharide-degrading batcterial strains of the Flammeovirga genus.</title>
        <authorList>
            <person name="Zewei F."/>
            <person name="Zheng Z."/>
            <person name="Yu L."/>
            <person name="Ruyue G."/>
            <person name="Yanhong M."/>
            <person name="Yuanyuan C."/>
            <person name="Jingyan G."/>
            <person name="Wenjun H."/>
        </authorList>
    </citation>
    <scope>NUCLEOTIDE SEQUENCE [LARGE SCALE GENOMIC DNA]</scope>
    <source>
        <strain evidence="9 10">NBRC:100898</strain>
    </source>
</reference>
<dbReference type="Pfam" id="PF12804">
    <property type="entry name" value="NTP_transf_3"/>
    <property type="match status" value="1"/>
</dbReference>
<evidence type="ECO:0000256" key="7">
    <source>
        <dbReference type="ARBA" id="ARBA00023150"/>
    </source>
</evidence>
<dbReference type="Gene3D" id="3.90.550.10">
    <property type="entry name" value="Spore Coat Polysaccharide Biosynthesis Protein SpsA, Chain A"/>
    <property type="match status" value="1"/>
</dbReference>
<dbReference type="InterPro" id="IPR025877">
    <property type="entry name" value="MobA-like_NTP_Trfase"/>
</dbReference>
<evidence type="ECO:0000256" key="5">
    <source>
        <dbReference type="ARBA" id="ARBA00022842"/>
    </source>
</evidence>
<keyword evidence="4" id="KW-0547">Nucleotide-binding</keyword>
<dbReference type="GO" id="GO:0006777">
    <property type="term" value="P:Mo-molybdopterin cofactor biosynthetic process"/>
    <property type="evidence" value="ECO:0007669"/>
    <property type="project" value="UniProtKB-KW"/>
</dbReference>
<dbReference type="Proteomes" id="UP000678679">
    <property type="component" value="Chromosome 1"/>
</dbReference>
<dbReference type="InterPro" id="IPR013482">
    <property type="entry name" value="Molybde_CF_guanTrfase"/>
</dbReference>
<evidence type="ECO:0000313" key="10">
    <source>
        <dbReference type="Proteomes" id="UP000678679"/>
    </source>
</evidence>
<dbReference type="GO" id="GO:0016779">
    <property type="term" value="F:nucleotidyltransferase activity"/>
    <property type="evidence" value="ECO:0007669"/>
    <property type="project" value="UniProtKB-ARBA"/>
</dbReference>
<feature type="domain" description="MobA-like NTP transferase" evidence="8">
    <location>
        <begin position="192"/>
        <end position="331"/>
    </location>
</feature>
<dbReference type="PANTHER" id="PTHR19136">
    <property type="entry name" value="MOLYBDENUM COFACTOR GUANYLYLTRANSFERASE"/>
    <property type="match status" value="1"/>
</dbReference>
<evidence type="ECO:0000313" key="9">
    <source>
        <dbReference type="EMBL" id="QWG03447.1"/>
    </source>
</evidence>
<dbReference type="GO" id="GO:0005525">
    <property type="term" value="F:GTP binding"/>
    <property type="evidence" value="ECO:0007669"/>
    <property type="project" value="UniProtKB-KW"/>
</dbReference>
<dbReference type="InterPro" id="IPR029044">
    <property type="entry name" value="Nucleotide-diphossugar_trans"/>
</dbReference>
<keyword evidence="1" id="KW-0963">Cytoplasm</keyword>
<name>A0AAX1N7L1_9BACT</name>
<dbReference type="EMBL" id="CP076132">
    <property type="protein sequence ID" value="QWG03447.1"/>
    <property type="molecule type" value="Genomic_DNA"/>
</dbReference>
<accession>A0AAX1N7L1</accession>
<evidence type="ECO:0000259" key="8">
    <source>
        <dbReference type="Pfam" id="PF12804"/>
    </source>
</evidence>
<keyword evidence="2 9" id="KW-0808">Transferase</keyword>
<dbReference type="AlphaFoldDB" id="A0AAX1N7L1"/>
<dbReference type="GO" id="GO:0046872">
    <property type="term" value="F:metal ion binding"/>
    <property type="evidence" value="ECO:0007669"/>
    <property type="project" value="UniProtKB-KW"/>
</dbReference>
<dbReference type="SUPFAM" id="SSF53448">
    <property type="entry name" value="Nucleotide-diphospho-sugar transferases"/>
    <property type="match status" value="1"/>
</dbReference>
<organism evidence="9 10">
    <name type="scientific">Flammeovirga yaeyamensis</name>
    <dbReference type="NCBI Taxonomy" id="367791"/>
    <lineage>
        <taxon>Bacteria</taxon>
        <taxon>Pseudomonadati</taxon>
        <taxon>Bacteroidota</taxon>
        <taxon>Cytophagia</taxon>
        <taxon>Cytophagales</taxon>
        <taxon>Flammeovirgaceae</taxon>
        <taxon>Flammeovirga</taxon>
    </lineage>
</organism>
<keyword evidence="3" id="KW-0479">Metal-binding</keyword>
<evidence type="ECO:0000256" key="1">
    <source>
        <dbReference type="ARBA" id="ARBA00022490"/>
    </source>
</evidence>
<keyword evidence="5" id="KW-0460">Magnesium</keyword>
<dbReference type="RefSeq" id="WP_169663927.1">
    <property type="nucleotide sequence ID" value="NZ_CP076132.1"/>
</dbReference>